<evidence type="ECO:0000313" key="4">
    <source>
        <dbReference type="Proteomes" id="UP001208570"/>
    </source>
</evidence>
<feature type="compositionally biased region" description="Polar residues" evidence="1">
    <location>
        <begin position="452"/>
        <end position="461"/>
    </location>
</feature>
<protein>
    <submittedName>
        <fullName evidence="3">Uncharacterized protein</fullName>
    </submittedName>
</protein>
<dbReference type="EMBL" id="JAODUP010000292">
    <property type="protein sequence ID" value="KAK2153566.1"/>
    <property type="molecule type" value="Genomic_DNA"/>
</dbReference>
<accession>A0AAD9N3E5</accession>
<keyword evidence="2" id="KW-1133">Transmembrane helix</keyword>
<evidence type="ECO:0000256" key="2">
    <source>
        <dbReference type="SAM" id="Phobius"/>
    </source>
</evidence>
<feature type="compositionally biased region" description="Basic and acidic residues" evidence="1">
    <location>
        <begin position="336"/>
        <end position="345"/>
    </location>
</feature>
<keyword evidence="2" id="KW-0472">Membrane</keyword>
<feature type="region of interest" description="Disordered" evidence="1">
    <location>
        <begin position="439"/>
        <end position="461"/>
    </location>
</feature>
<organism evidence="3 4">
    <name type="scientific">Paralvinella palmiformis</name>
    <dbReference type="NCBI Taxonomy" id="53620"/>
    <lineage>
        <taxon>Eukaryota</taxon>
        <taxon>Metazoa</taxon>
        <taxon>Spiralia</taxon>
        <taxon>Lophotrochozoa</taxon>
        <taxon>Annelida</taxon>
        <taxon>Polychaeta</taxon>
        <taxon>Sedentaria</taxon>
        <taxon>Canalipalpata</taxon>
        <taxon>Terebellida</taxon>
        <taxon>Terebelliformia</taxon>
        <taxon>Alvinellidae</taxon>
        <taxon>Paralvinella</taxon>
    </lineage>
</organism>
<dbReference type="Proteomes" id="UP001208570">
    <property type="component" value="Unassembled WGS sequence"/>
</dbReference>
<sequence>MVLVIVISGSGGGCDGVSDSVISGSGSGCDGVSDSVISGSGSGCDGVSDNVISGGGGGFKLNMSQYIFTEDNDILGILVEGEINPIGFRWIYEQSDRKPLGSRPEVNDPDQFNPGRILPFSSVALPYDFAVGALYDRVPNEEKYGTARNIITTTTTTSTTSTTTTTTVDIVRPPSIGQDTIRPARRSLKINTRKTFLITDTQFPVTAIVTTFYAYFANSGQVEFQVWRRMGLNAFSLIGRKQYTATTPGYAEISLSPSEQFSVKPSDCLGYYNDDPNLGAVGYHFEATNLFYNDRDLNFRIGHSVSFQEMLYPYRFAIAASFRPVIETSPPFQTTREPEKPDNNKNKCPPYCPEPSSQLVDNRYSWLLRTDVLLCFLIWLILLTVMFLIICGLVVWMRRRHKKLVCRHRPYSFTNPVTSSFGRYDQMMKGQDMDPYFDATLSSNGKKDNDSDTCSNAQASNKSKGRSYTRYLNFSPPSIYPQSTLNIYPLTSPTWVSLTEAKAPAGVALWPYHLEPEGTLEEEDDSDCFEESGIVEETSRRTGNTDWCLCELC</sequence>
<proteinExistence type="predicted"/>
<feature type="region of interest" description="Disordered" evidence="1">
    <location>
        <begin position="329"/>
        <end position="352"/>
    </location>
</feature>
<dbReference type="AlphaFoldDB" id="A0AAD9N3E5"/>
<reference evidence="3" key="1">
    <citation type="journal article" date="2023" name="Mol. Biol. Evol.">
        <title>Third-Generation Sequencing Reveals the Adaptive Role of the Epigenome in Three Deep-Sea Polychaetes.</title>
        <authorList>
            <person name="Perez M."/>
            <person name="Aroh O."/>
            <person name="Sun Y."/>
            <person name="Lan Y."/>
            <person name="Juniper S.K."/>
            <person name="Young C.R."/>
            <person name="Angers B."/>
            <person name="Qian P.Y."/>
        </authorList>
    </citation>
    <scope>NUCLEOTIDE SEQUENCE</scope>
    <source>
        <strain evidence="3">P08H-3</strain>
    </source>
</reference>
<name>A0AAD9N3E5_9ANNE</name>
<gene>
    <name evidence="3" type="ORF">LSH36_292g00082</name>
</gene>
<keyword evidence="4" id="KW-1185">Reference proteome</keyword>
<feature type="transmembrane region" description="Helical" evidence="2">
    <location>
        <begin position="376"/>
        <end position="397"/>
    </location>
</feature>
<evidence type="ECO:0000256" key="1">
    <source>
        <dbReference type="SAM" id="MobiDB-lite"/>
    </source>
</evidence>
<evidence type="ECO:0000313" key="3">
    <source>
        <dbReference type="EMBL" id="KAK2153566.1"/>
    </source>
</evidence>
<comment type="caution">
    <text evidence="3">The sequence shown here is derived from an EMBL/GenBank/DDBJ whole genome shotgun (WGS) entry which is preliminary data.</text>
</comment>
<keyword evidence="2" id="KW-0812">Transmembrane</keyword>